<keyword evidence="1" id="KW-0472">Membrane</keyword>
<comment type="caution">
    <text evidence="2">The sequence shown here is derived from an EMBL/GenBank/DDBJ whole genome shotgun (WGS) entry which is preliminary data.</text>
</comment>
<feature type="transmembrane region" description="Helical" evidence="1">
    <location>
        <begin position="65"/>
        <end position="84"/>
    </location>
</feature>
<evidence type="ECO:0000313" key="3">
    <source>
        <dbReference type="Proteomes" id="UP000652427"/>
    </source>
</evidence>
<dbReference type="RefSeq" id="WP_176278491.1">
    <property type="nucleotide sequence ID" value="NZ_JABWMH010000001.1"/>
</dbReference>
<keyword evidence="1" id="KW-0812">Transmembrane</keyword>
<keyword evidence="1" id="KW-1133">Transmembrane helix</keyword>
<evidence type="ECO:0000256" key="1">
    <source>
        <dbReference type="SAM" id="Phobius"/>
    </source>
</evidence>
<proteinExistence type="predicted"/>
<dbReference type="EMBL" id="JABWMH010000001">
    <property type="protein sequence ID" value="NVD26993.1"/>
    <property type="molecule type" value="Genomic_DNA"/>
</dbReference>
<evidence type="ECO:0008006" key="4">
    <source>
        <dbReference type="Google" id="ProtNLM"/>
    </source>
</evidence>
<name>A0ABX2MZV4_9SPHN</name>
<keyword evidence="3" id="KW-1185">Reference proteome</keyword>
<accession>A0ABX2MZV4</accession>
<organism evidence="2 3">
    <name type="scientific">Parasphingorhabdus flavimaris</name>
    <dbReference type="NCBI Taxonomy" id="266812"/>
    <lineage>
        <taxon>Bacteria</taxon>
        <taxon>Pseudomonadati</taxon>
        <taxon>Pseudomonadota</taxon>
        <taxon>Alphaproteobacteria</taxon>
        <taxon>Sphingomonadales</taxon>
        <taxon>Sphingomonadaceae</taxon>
        <taxon>Parasphingorhabdus</taxon>
    </lineage>
</organism>
<gene>
    <name evidence="2" type="ORF">HUO14_03605</name>
</gene>
<protein>
    <recommendedName>
        <fullName evidence="4">DoxX family protein</fullName>
    </recommendedName>
</protein>
<dbReference type="Proteomes" id="UP000652427">
    <property type="component" value="Unassembled WGS sequence"/>
</dbReference>
<feature type="transmembrane region" description="Helical" evidence="1">
    <location>
        <begin position="91"/>
        <end position="111"/>
    </location>
</feature>
<reference evidence="2 3" key="1">
    <citation type="submission" date="2020-06" db="EMBL/GenBank/DDBJ databases">
        <authorList>
            <person name="Kim S.-J."/>
            <person name="Park S.-J."/>
        </authorList>
    </citation>
    <scope>NUCLEOTIDE SEQUENCE [LARGE SCALE GENOMIC DNA]</scope>
    <source>
        <strain evidence="2 3">SW-151</strain>
    </source>
</reference>
<evidence type="ECO:0000313" key="2">
    <source>
        <dbReference type="EMBL" id="NVD26993.1"/>
    </source>
</evidence>
<feature type="transmembrane region" description="Helical" evidence="1">
    <location>
        <begin position="117"/>
        <end position="135"/>
    </location>
</feature>
<sequence length="145" mass="15790">MKRKFAIALCLIFLVSGLIRIGVSALMIGQAQGWWLFDGEAVVALADTQRFIAERGTNLAGFTPLSYFAFIAFMGVTISLGAIGQLWRKRWGMALIILYLASHAALFVNFWTVNPKIGLWALTVAMAGLLAWANGPEDEGARLVA</sequence>